<organism evidence="3 4">
    <name type="scientific">Haladaptatus litoreus</name>
    <dbReference type="NCBI Taxonomy" id="553468"/>
    <lineage>
        <taxon>Archaea</taxon>
        <taxon>Methanobacteriati</taxon>
        <taxon>Methanobacteriota</taxon>
        <taxon>Stenosarchaea group</taxon>
        <taxon>Halobacteria</taxon>
        <taxon>Halobacteriales</taxon>
        <taxon>Haladaptataceae</taxon>
        <taxon>Haladaptatus</taxon>
    </lineage>
</organism>
<dbReference type="InterPro" id="IPR036439">
    <property type="entry name" value="Dockerin_dom_sf"/>
</dbReference>
<dbReference type="Gene3D" id="1.10.1330.10">
    <property type="entry name" value="Dockerin domain"/>
    <property type="match status" value="1"/>
</dbReference>
<dbReference type="OrthoDB" id="12293at2157"/>
<dbReference type="SUPFAM" id="SSF63446">
    <property type="entry name" value="Type I dockerin domain"/>
    <property type="match status" value="1"/>
</dbReference>
<dbReference type="Proteomes" id="UP000186914">
    <property type="component" value="Unassembled WGS sequence"/>
</dbReference>
<accession>A0A1N7CZL7</accession>
<name>A0A1N7CZL7_9EURY</name>
<dbReference type="AlphaFoldDB" id="A0A1N7CZL7"/>
<evidence type="ECO:0000259" key="2">
    <source>
        <dbReference type="Pfam" id="PF07732"/>
    </source>
</evidence>
<proteinExistence type="predicted"/>
<dbReference type="EMBL" id="FTNO01000003">
    <property type="protein sequence ID" value="SIR69021.1"/>
    <property type="molecule type" value="Genomic_DNA"/>
</dbReference>
<dbReference type="GO" id="GO:0016491">
    <property type="term" value="F:oxidoreductase activity"/>
    <property type="evidence" value="ECO:0007669"/>
    <property type="project" value="InterPro"/>
</dbReference>
<dbReference type="FunFam" id="2.60.40.420:FF:000087">
    <property type="entry name" value="Spore coat protein A"/>
    <property type="match status" value="1"/>
</dbReference>
<dbReference type="InterPro" id="IPR045087">
    <property type="entry name" value="Cu-oxidase_fam"/>
</dbReference>
<dbReference type="InterPro" id="IPR011706">
    <property type="entry name" value="Cu-oxidase_C"/>
</dbReference>
<feature type="domain" description="Plastocyanin-like" evidence="1">
    <location>
        <begin position="448"/>
        <end position="588"/>
    </location>
</feature>
<dbReference type="CDD" id="cd13844">
    <property type="entry name" value="CuRO_1_BOD_CotA_like"/>
    <property type="match status" value="1"/>
</dbReference>
<evidence type="ECO:0000259" key="1">
    <source>
        <dbReference type="Pfam" id="PF07731"/>
    </source>
</evidence>
<gene>
    <name evidence="3" type="ORF">SAMN05421858_3364</name>
</gene>
<dbReference type="PANTHER" id="PTHR48267:SF1">
    <property type="entry name" value="BILIRUBIN OXIDASE"/>
    <property type="match status" value="1"/>
</dbReference>
<sequence>MGALGATGLLGKAGLAEASNGALGNVPTQVADVNQTSPELEKWVDEVPRPSVLKPDGRKKGKSYYEVDMRQVEQQLHRDLPPTTVWGYEGQYPGPTIETKRGEDVYVKWKNNLPEEHLLPVDETLHGTGPDVPDVRTVTHLHGANVEPESDGGPEAWFTQNFEEVGPTFEKKTYWYANEQPSTSLWYHDHALGITRLNVYAGLAGFYFIRGKHERALDLPKGEYEIPLVFQDRTFNDDGSLFYPSGPEEDEGEPNPDPSVVPEFFGDTSVVNGKAWPRLTVEPRKYRFRMLAGGNSRFFNLKLFQYDEETQTIGDPGPTMTQIGSDGGFLEKPVEISDRLLLGPAFRADIIIDFSKYEGQSLLLHNNAPSPFSGVAGEDPDDVQPLPEIMLFDVQEKNKRCKRDRSRIPKRLARVPEINPDKAVEERELPLVEGVDEYDRLKLLLGTREHPNGLNWDAPITEDPKVGTTEIWDLINTTVDTHPIHLHLVQFQVLGRRPFDVDQYNADRESGSVGPISDYYTGELEPPAANNRGWKDTIDADPGYVTQVIAHFGKFKGLFKDFTGEYPWHCHILEHEDHEMMRPYEVLPREDGNNLFPDPLVAKKGGRTLFKIGPPQDLDGDDLYEDVNGDDEFDIEDAIALGQVAWAYENGYLELSDEQVAALDANGDGELTTQDAIALGRMALFG</sequence>
<dbReference type="CDD" id="cd14256">
    <property type="entry name" value="Dockerin_I"/>
    <property type="match status" value="1"/>
</dbReference>
<reference evidence="4" key="1">
    <citation type="submission" date="2017-01" db="EMBL/GenBank/DDBJ databases">
        <authorList>
            <person name="Varghese N."/>
            <person name="Submissions S."/>
        </authorList>
    </citation>
    <scope>NUCLEOTIDE SEQUENCE [LARGE SCALE GENOMIC DNA]</scope>
    <source>
        <strain evidence="4">CGMCC 1.7737</strain>
    </source>
</reference>
<dbReference type="RefSeq" id="WP_084186338.1">
    <property type="nucleotide sequence ID" value="NZ_FTNO01000003.1"/>
</dbReference>
<keyword evidence="4" id="KW-1185">Reference proteome</keyword>
<dbReference type="InterPro" id="IPR011707">
    <property type="entry name" value="Cu-oxidase-like_N"/>
</dbReference>
<evidence type="ECO:0000313" key="3">
    <source>
        <dbReference type="EMBL" id="SIR69021.1"/>
    </source>
</evidence>
<dbReference type="CDD" id="cd13868">
    <property type="entry name" value="CuRO_2_CotA_like"/>
    <property type="match status" value="1"/>
</dbReference>
<keyword evidence="3" id="KW-0167">Capsid protein</keyword>
<evidence type="ECO:0000313" key="4">
    <source>
        <dbReference type="Proteomes" id="UP000186914"/>
    </source>
</evidence>
<dbReference type="SUPFAM" id="SSF49503">
    <property type="entry name" value="Cupredoxins"/>
    <property type="match status" value="3"/>
</dbReference>
<dbReference type="Pfam" id="PF07732">
    <property type="entry name" value="Cu-oxidase_3"/>
    <property type="match status" value="2"/>
</dbReference>
<protein>
    <submittedName>
        <fullName evidence="3">Spore coat protein A</fullName>
    </submittedName>
</protein>
<dbReference type="InterPro" id="IPR008972">
    <property type="entry name" value="Cupredoxin"/>
</dbReference>
<dbReference type="CDD" id="cd13891">
    <property type="entry name" value="CuRO_3_CotA_like"/>
    <property type="match status" value="1"/>
</dbReference>
<dbReference type="GO" id="GO:0000272">
    <property type="term" value="P:polysaccharide catabolic process"/>
    <property type="evidence" value="ECO:0007669"/>
    <property type="project" value="InterPro"/>
</dbReference>
<dbReference type="GO" id="GO:0005507">
    <property type="term" value="F:copper ion binding"/>
    <property type="evidence" value="ECO:0007669"/>
    <property type="project" value="InterPro"/>
</dbReference>
<dbReference type="PANTHER" id="PTHR48267">
    <property type="entry name" value="CUPREDOXIN SUPERFAMILY PROTEIN"/>
    <property type="match status" value="1"/>
</dbReference>
<dbReference type="Gene3D" id="2.60.40.420">
    <property type="entry name" value="Cupredoxins - blue copper proteins"/>
    <property type="match status" value="3"/>
</dbReference>
<keyword evidence="3" id="KW-0946">Virion</keyword>
<feature type="domain" description="Plastocyanin-like" evidence="2">
    <location>
        <begin position="81"/>
        <end position="119"/>
    </location>
</feature>
<dbReference type="Pfam" id="PF07731">
    <property type="entry name" value="Cu-oxidase_2"/>
    <property type="match status" value="1"/>
</dbReference>
<feature type="domain" description="Plastocyanin-like" evidence="2">
    <location>
        <begin position="137"/>
        <end position="212"/>
    </location>
</feature>